<dbReference type="EMBL" id="JACHMH010000001">
    <property type="protein sequence ID" value="MBB4678980.1"/>
    <property type="molecule type" value="Genomic_DNA"/>
</dbReference>
<protein>
    <recommendedName>
        <fullName evidence="3">DUF6801 domain-containing protein</fullName>
    </recommendedName>
</protein>
<evidence type="ECO:0000256" key="1">
    <source>
        <dbReference type="SAM" id="MobiDB-lite"/>
    </source>
</evidence>
<evidence type="ECO:0000313" key="5">
    <source>
        <dbReference type="Proteomes" id="UP000533598"/>
    </source>
</evidence>
<evidence type="ECO:0000259" key="3">
    <source>
        <dbReference type="Pfam" id="PF20611"/>
    </source>
</evidence>
<reference evidence="4 5" key="1">
    <citation type="submission" date="2020-08" db="EMBL/GenBank/DDBJ databases">
        <title>Sequencing the genomes of 1000 actinobacteria strains.</title>
        <authorList>
            <person name="Klenk H.-P."/>
        </authorList>
    </citation>
    <scope>NUCLEOTIDE SEQUENCE [LARGE SCALE GENOMIC DNA]</scope>
    <source>
        <strain evidence="4 5">DSM 44230</strain>
    </source>
</reference>
<dbReference type="InterPro" id="IPR046542">
    <property type="entry name" value="DUF6801"/>
</dbReference>
<keyword evidence="5" id="KW-1185">Reference proteome</keyword>
<feature type="chain" id="PRO_5038350575" description="DUF6801 domain-containing protein" evidence="2">
    <location>
        <begin position="28"/>
        <end position="423"/>
    </location>
</feature>
<dbReference type="RefSeq" id="WP_185004781.1">
    <property type="nucleotide sequence ID" value="NZ_BAAAUI010000074.1"/>
</dbReference>
<evidence type="ECO:0000256" key="2">
    <source>
        <dbReference type="SAM" id="SignalP"/>
    </source>
</evidence>
<feature type="compositionally biased region" description="Low complexity" evidence="1">
    <location>
        <begin position="211"/>
        <end position="249"/>
    </location>
</feature>
<dbReference type="Proteomes" id="UP000533598">
    <property type="component" value="Unassembled WGS sequence"/>
</dbReference>
<comment type="caution">
    <text evidence="4">The sequence shown here is derived from an EMBL/GenBank/DDBJ whole genome shotgun (WGS) entry which is preliminary data.</text>
</comment>
<gene>
    <name evidence="4" type="ORF">HNR67_005098</name>
</gene>
<feature type="signal peptide" evidence="2">
    <location>
        <begin position="1"/>
        <end position="27"/>
    </location>
</feature>
<feature type="domain" description="DUF6801" evidence="3">
    <location>
        <begin position="44"/>
        <end position="199"/>
    </location>
</feature>
<accession>A0A7W7FVF2</accession>
<feature type="region of interest" description="Disordered" evidence="1">
    <location>
        <begin position="203"/>
        <end position="257"/>
    </location>
</feature>
<name>A0A7W7FVF2_9PSEU</name>
<sequence>MNNRSRLAGALATVTVGAMLTTAGVLAGAGTGIAAPPAELTLVYSCPFPLIGVKDMSVKITVTGLPEKPVAGQPTPEVDVTAVATVPADATAGLKLVSAATIEGKAVADTKLDNAGLALDLKVPMTFPKTPIPDSGPFDVIAKGKAPSFALPNPGRTTIDVGNFLTTLTPLKADGTPTGLGTFDSACTIKATEPPQKTRLYEVDVLPPGGTTTTTTSTTTSSSTTKPTSTTTSPSSTTTSSTSPTSTSTTPPPADLEISYGLNGKSHIKKLNTPVVLGPGEFAAKVNLQSGALSGDLSLPKTKASFKLFGFIPTESVVELLPVGKTTGTFTGGVVKSSSKVTIRLPDIRIWGIPVVLGNTCQTTKPADIALNSGPNFNPMVGGTLTGDYDIPAFAGCGTFITDVVSAVTSGPGNTITLDLKKK</sequence>
<proteinExistence type="predicted"/>
<keyword evidence="2" id="KW-0732">Signal</keyword>
<dbReference type="Pfam" id="PF20611">
    <property type="entry name" value="DUF6801"/>
    <property type="match status" value="1"/>
</dbReference>
<organism evidence="4 5">
    <name type="scientific">Crossiella cryophila</name>
    <dbReference type="NCBI Taxonomy" id="43355"/>
    <lineage>
        <taxon>Bacteria</taxon>
        <taxon>Bacillati</taxon>
        <taxon>Actinomycetota</taxon>
        <taxon>Actinomycetes</taxon>
        <taxon>Pseudonocardiales</taxon>
        <taxon>Pseudonocardiaceae</taxon>
        <taxon>Crossiella</taxon>
    </lineage>
</organism>
<dbReference type="AlphaFoldDB" id="A0A7W7FVF2"/>
<evidence type="ECO:0000313" key="4">
    <source>
        <dbReference type="EMBL" id="MBB4678980.1"/>
    </source>
</evidence>